<dbReference type="AlphaFoldDB" id="A0A812PT66"/>
<sequence length="112" mass="12845">MFGCAYAGRQRYHAIELFGLSRRVQRCFERRGFLAASLDIRLGRGDDPEQDILSRRGWFNYLDHLMQMLPGALLVAGPPCSLFVYMVSPDGQCNRPELRNPVALLEWANTKR</sequence>
<name>A0A812PT66_SYMPI</name>
<organism evidence="1 2">
    <name type="scientific">Symbiodinium pilosum</name>
    <name type="common">Dinoflagellate</name>
    <dbReference type="NCBI Taxonomy" id="2952"/>
    <lineage>
        <taxon>Eukaryota</taxon>
        <taxon>Sar</taxon>
        <taxon>Alveolata</taxon>
        <taxon>Dinophyceae</taxon>
        <taxon>Suessiales</taxon>
        <taxon>Symbiodiniaceae</taxon>
        <taxon>Symbiodinium</taxon>
    </lineage>
</organism>
<evidence type="ECO:0000313" key="1">
    <source>
        <dbReference type="EMBL" id="CAE7358054.1"/>
    </source>
</evidence>
<feature type="non-terminal residue" evidence="1">
    <location>
        <position position="1"/>
    </location>
</feature>
<comment type="caution">
    <text evidence="1">The sequence shown here is derived from an EMBL/GenBank/DDBJ whole genome shotgun (WGS) entry which is preliminary data.</text>
</comment>
<evidence type="ECO:0000313" key="2">
    <source>
        <dbReference type="Proteomes" id="UP000649617"/>
    </source>
</evidence>
<gene>
    <name evidence="1" type="primary">RHM1</name>
    <name evidence="1" type="ORF">SPIL2461_LOCUS8537</name>
</gene>
<accession>A0A812PT66</accession>
<dbReference type="EMBL" id="CAJNIZ010014100">
    <property type="protein sequence ID" value="CAE7358054.1"/>
    <property type="molecule type" value="Genomic_DNA"/>
</dbReference>
<proteinExistence type="predicted"/>
<reference evidence="1" key="1">
    <citation type="submission" date="2021-02" db="EMBL/GenBank/DDBJ databases">
        <authorList>
            <person name="Dougan E. K."/>
            <person name="Rhodes N."/>
            <person name="Thang M."/>
            <person name="Chan C."/>
        </authorList>
    </citation>
    <scope>NUCLEOTIDE SEQUENCE</scope>
</reference>
<protein>
    <submittedName>
        <fullName evidence="1">RHM1 protein</fullName>
    </submittedName>
</protein>
<dbReference type="Proteomes" id="UP000649617">
    <property type="component" value="Unassembled WGS sequence"/>
</dbReference>
<keyword evidence="2" id="KW-1185">Reference proteome</keyword>